<evidence type="ECO:0000313" key="1">
    <source>
        <dbReference type="EMBL" id="MDM8274090.1"/>
    </source>
</evidence>
<protein>
    <submittedName>
        <fullName evidence="1">Uncharacterized protein</fullName>
    </submittedName>
</protein>
<name>A0ABT7V6G5_9ACTN</name>
<dbReference type="EMBL" id="JAUDDZ010000001">
    <property type="protein sequence ID" value="MDM8274090.1"/>
    <property type="molecule type" value="Genomic_DNA"/>
</dbReference>
<sequence>MRIERFPSPRLQSVCSSDSSVVKQARELFENATFTYWGGYGAYVESMRDVVGCHETSLTLLDAEGCSFIEVCHADRWYVLLDGVAYSMDDAAALDDAVEGWIGDACEEMSCVGGGPWCSTPASGRRWYSEDEYH</sequence>
<keyword evidence="2" id="KW-1185">Reference proteome</keyword>
<dbReference type="Proteomes" id="UP001529421">
    <property type="component" value="Unassembled WGS sequence"/>
</dbReference>
<gene>
    <name evidence="1" type="ORF">QUW28_01040</name>
</gene>
<accession>A0ABT7V6G5</accession>
<proteinExistence type="predicted"/>
<reference evidence="2" key="1">
    <citation type="submission" date="2023-06" db="EMBL/GenBank/DDBJ databases">
        <title>Identification and characterization of horizontal gene transfer across gut microbiota members of farm animals based on homology search.</title>
        <authorList>
            <person name="Zeman M."/>
            <person name="Kubasova T."/>
            <person name="Jahodarova E."/>
            <person name="Nykrynova M."/>
            <person name="Rychlik I."/>
        </authorList>
    </citation>
    <scope>NUCLEOTIDE SEQUENCE [LARGE SCALE GENOMIC DNA]</scope>
    <source>
        <strain evidence="2">154_Feed</strain>
    </source>
</reference>
<organism evidence="1 2">
    <name type="scientific">Enorma phocaeensis</name>
    <dbReference type="NCBI Taxonomy" id="1871019"/>
    <lineage>
        <taxon>Bacteria</taxon>
        <taxon>Bacillati</taxon>
        <taxon>Actinomycetota</taxon>
        <taxon>Coriobacteriia</taxon>
        <taxon>Coriobacteriales</taxon>
        <taxon>Coriobacteriaceae</taxon>
        <taxon>Enorma</taxon>
    </lineage>
</organism>
<comment type="caution">
    <text evidence="1">The sequence shown here is derived from an EMBL/GenBank/DDBJ whole genome shotgun (WGS) entry which is preliminary data.</text>
</comment>
<evidence type="ECO:0000313" key="2">
    <source>
        <dbReference type="Proteomes" id="UP001529421"/>
    </source>
</evidence>